<dbReference type="PROSITE" id="PS50097">
    <property type="entry name" value="BTB"/>
    <property type="match status" value="1"/>
</dbReference>
<dbReference type="SUPFAM" id="SSF54695">
    <property type="entry name" value="POZ domain"/>
    <property type="match status" value="1"/>
</dbReference>
<evidence type="ECO:0000256" key="1">
    <source>
        <dbReference type="SAM" id="MobiDB-lite"/>
    </source>
</evidence>
<feature type="region of interest" description="Disordered" evidence="1">
    <location>
        <begin position="354"/>
        <end position="388"/>
    </location>
</feature>
<name>A0A915E7E5_9BILA</name>
<feature type="compositionally biased region" description="Basic and acidic residues" evidence="1">
    <location>
        <begin position="361"/>
        <end position="371"/>
    </location>
</feature>
<evidence type="ECO:0000259" key="2">
    <source>
        <dbReference type="PROSITE" id="PS50097"/>
    </source>
</evidence>
<sequence length="789" mass="87642">MSSDRTKRYADRATRDQSLDRSTDNEKPKERGRDYFGSVNSRLSAYKSDARPSRTSAYSNRTHFKYKSPERNSRQSKSPKRPLYSFPKYNPDKRSSWNAVTVKTEDNCFSDNSGSITYGNSLDSNKRFGFSALNNSSFDNSGFGTGQDVGYFFPPAFSKGFGDIPLSPPSSNFGNSSDATGYQDEIMVVKDGKNHASFGNESECLEPIINLVQKKEEILPVATGSPDGKKNSGCFINNVECMEPAIDLVPKEEELSPVATDSSTGMKRKSLFIPPHWSDSSSVIEEAIDDVLDDYNPSKHSKKKLRSAIEGVLVGREVAIRSLKNYAQEIPAQTFYLHLKKAYSKVVSKLGSSPQISEDAVEAKPTEKKDSQVMSTPKRGRPSVKKSLSTNIVPKKQLKANVDSSKRVSSSKVLEDSIEPPAVSARILTASKLKDQDNAFCADESKVAATQVIKRKHVDYLQGRKGGTPLVLPDHWKKHKKVLREVASEAMSMNLSKNGDDGDIQLAILEVLLNVNTIADVHRSVSDKVASSAFYKCVESAKEFAVSKLGLVPKEAVLSSSEVPNVPVKEPVQATKVDNRRKIKKIDADASILPEEFLDCVVSTAQRRFTLNKMLLAIHSGFFARVFKESLRIKDMQEVKLSNVDAEEFLELISVLHSPCHKISVLNVCFLLELGRQLEFSSVVQSCVQFISTSDKMADAEKLLLSEKYNLPDLQDDMIKRFGTKAALQQLMKQSEFKLLSLNTQNRLYSSYFSSGDFRLSKVLALKIAFFQVMAFRRDGPSSSTCHLS</sequence>
<organism evidence="3 4">
    <name type="scientific">Ditylenchus dipsaci</name>
    <dbReference type="NCBI Taxonomy" id="166011"/>
    <lineage>
        <taxon>Eukaryota</taxon>
        <taxon>Metazoa</taxon>
        <taxon>Ecdysozoa</taxon>
        <taxon>Nematoda</taxon>
        <taxon>Chromadorea</taxon>
        <taxon>Rhabditida</taxon>
        <taxon>Tylenchina</taxon>
        <taxon>Tylenchomorpha</taxon>
        <taxon>Sphaerularioidea</taxon>
        <taxon>Anguinidae</taxon>
        <taxon>Anguininae</taxon>
        <taxon>Ditylenchus</taxon>
    </lineage>
</organism>
<dbReference type="AlphaFoldDB" id="A0A915E7E5"/>
<dbReference type="PANTHER" id="PTHR22744:SF14">
    <property type="entry name" value="BTB DOMAIN-CONTAINING PROTEIN-RELATED"/>
    <property type="match status" value="1"/>
</dbReference>
<protein>
    <submittedName>
        <fullName evidence="4">BTB domain-containing protein</fullName>
    </submittedName>
</protein>
<dbReference type="CDD" id="cd18186">
    <property type="entry name" value="BTB_POZ_ZBTB_KLHL-like"/>
    <property type="match status" value="1"/>
</dbReference>
<feature type="region of interest" description="Disordered" evidence="1">
    <location>
        <begin position="1"/>
        <end position="89"/>
    </location>
</feature>
<feature type="compositionally biased region" description="Basic and acidic residues" evidence="1">
    <location>
        <begin position="1"/>
        <end position="34"/>
    </location>
</feature>
<feature type="domain" description="BTB" evidence="2">
    <location>
        <begin position="598"/>
        <end position="658"/>
    </location>
</feature>
<dbReference type="Gene3D" id="3.30.710.10">
    <property type="entry name" value="Potassium Channel Kv1.1, Chain A"/>
    <property type="match status" value="1"/>
</dbReference>
<dbReference type="PANTHER" id="PTHR22744">
    <property type="entry name" value="HELIX LOOP HELIX PROTEIN 21-RELATED"/>
    <property type="match status" value="1"/>
</dbReference>
<keyword evidence="3" id="KW-1185">Reference proteome</keyword>
<dbReference type="WBParaSite" id="jg3353">
    <property type="protein sequence ID" value="jg3353"/>
    <property type="gene ID" value="jg3353"/>
</dbReference>
<dbReference type="Pfam" id="PF00651">
    <property type="entry name" value="BTB"/>
    <property type="match status" value="1"/>
</dbReference>
<accession>A0A915E7E5</accession>
<reference evidence="4" key="1">
    <citation type="submission" date="2022-11" db="UniProtKB">
        <authorList>
            <consortium name="WormBaseParasite"/>
        </authorList>
    </citation>
    <scope>IDENTIFICATION</scope>
</reference>
<proteinExistence type="predicted"/>
<dbReference type="InterPro" id="IPR011333">
    <property type="entry name" value="SKP1/BTB/POZ_sf"/>
</dbReference>
<dbReference type="SMART" id="SM00225">
    <property type="entry name" value="BTB"/>
    <property type="match status" value="1"/>
</dbReference>
<evidence type="ECO:0000313" key="3">
    <source>
        <dbReference type="Proteomes" id="UP000887574"/>
    </source>
</evidence>
<evidence type="ECO:0000313" key="4">
    <source>
        <dbReference type="WBParaSite" id="jg3353"/>
    </source>
</evidence>
<dbReference type="Proteomes" id="UP000887574">
    <property type="component" value="Unplaced"/>
</dbReference>
<dbReference type="InterPro" id="IPR000210">
    <property type="entry name" value="BTB/POZ_dom"/>
</dbReference>